<feature type="domain" description="UBZ4-type" evidence="19">
    <location>
        <begin position="52"/>
        <end position="76"/>
    </location>
</feature>
<feature type="region of interest" description="Disordered" evidence="18">
    <location>
        <begin position="76"/>
        <end position="377"/>
    </location>
</feature>
<dbReference type="SMART" id="SM00990">
    <property type="entry name" value="VRR_NUC"/>
    <property type="match status" value="1"/>
</dbReference>
<reference evidence="21 22" key="1">
    <citation type="submission" date="2024-09" db="EMBL/GenBank/DDBJ databases">
        <title>A chromosome-level genome assembly of Gray's grenadier anchovy, Coilia grayii.</title>
        <authorList>
            <person name="Fu Z."/>
        </authorList>
    </citation>
    <scope>NUCLEOTIDE SEQUENCE [LARGE SCALE GENOMIC DNA]</scope>
    <source>
        <strain evidence="21">G4</strain>
        <tissue evidence="21">Muscle</tissue>
    </source>
</reference>
<dbReference type="GO" id="GO:0006281">
    <property type="term" value="P:DNA repair"/>
    <property type="evidence" value="ECO:0007669"/>
    <property type="project" value="UniProtKB-KW"/>
</dbReference>
<evidence type="ECO:0000256" key="6">
    <source>
        <dbReference type="ARBA" id="ARBA00022759"/>
    </source>
</evidence>
<feature type="compositionally biased region" description="Polar residues" evidence="18">
    <location>
        <begin position="117"/>
        <end position="128"/>
    </location>
</feature>
<evidence type="ECO:0000313" key="22">
    <source>
        <dbReference type="Proteomes" id="UP001591681"/>
    </source>
</evidence>
<protein>
    <recommendedName>
        <fullName evidence="17">Fanconi-associated nuclease</fullName>
        <ecNumber evidence="17">3.1.4.1</ecNumber>
    </recommendedName>
</protein>
<dbReference type="CDD" id="cd22326">
    <property type="entry name" value="FAN1-like"/>
    <property type="match status" value="1"/>
</dbReference>
<dbReference type="InterPro" id="IPR049132">
    <property type="entry name" value="FAN1-like_euk"/>
</dbReference>
<dbReference type="InterPro" id="IPR033315">
    <property type="entry name" value="Fan1-like"/>
</dbReference>
<name>A0ABD1K2K3_9TELE</name>
<keyword evidence="11" id="KW-0269">Exonuclease</keyword>
<keyword evidence="16 17" id="KW-0539">Nucleus</keyword>
<feature type="compositionally biased region" description="Basic and acidic residues" evidence="18">
    <location>
        <begin position="427"/>
        <end position="437"/>
    </location>
</feature>
<dbReference type="Pfam" id="PF21169">
    <property type="entry name" value="Fan1_SAP"/>
    <property type="match status" value="1"/>
</dbReference>
<dbReference type="Pfam" id="PF08774">
    <property type="entry name" value="VRR_NUC"/>
    <property type="match status" value="1"/>
</dbReference>
<sequence length="1114" mass="123441">MAERRRPLGGRGSQSQRSLSLSRRKRGGNAVGGGGARAGTITSFFSNAPPRTFACPVCGELVPRFRINEHIDTECQQFRQEDDNESVRVSSETPKTPQKKTSSPHHGCQKTPDKQTKSPSHTGEQKTSPYFKKQPSQQQQQEEKEEDSGDVTHRTEVVKRISLSSRLSRKALTFPQKSDTRPASSTEAGDGDIGELNGSQKENHSDVFTAGNTSEWFSPQKHTAGSHPLLVNEKESNPGLLKSHPSPAITKSHSSPTTSESHPLPTTTKSHPSPAKTKSHPLPASTKSHPSPAATKSHPSPLTADNRKLSLKRRSAENMSDTHTFKSKLRKRARQEGDSVKAHTNPSDVPSPEHTHTPCVTSLAQTAQTHTTTVPDLQTLTSTVRSLEQTALSEHATHTDASSERTSSRQVSRTTGPDLGMDQTWKATEKKDPRRSGVEQGAPHSGPPQFGADGTQANAGAGPGPGAFRKPYYLRNFLCVLEAVLEQEDDRRLFNQDDLDTIHSFQQLSALGQMLYVRLFQRRLKWLPAGKLDYAEISTDLGPVLDELQEAGLIQGEVELQDLGEVLEVLPAPELRVLAKALHVSGANSSQRPHLVDALLKLGRQRALFSSGPGTGAVILKRAKQLLGRCVRVAACGRAVFSRVLLLFSLTDTLDDESAGAGGQGQLYTILLVNSGRLVFPDYIIQRQAQVFRHRDDLIRYEVAIRCLQEVSAAMQSGSWEDALGLYTVAKATWQELQQSGDLKYEAELAVFLRSFTVGWTYTRIMSRGVEILQRLRRYEEAVAELRCLLEQSVYCLDSRGRWWDRLALNLQQHLKLHEQAIAAIREGLSDPLVRTGHQLALQQRAARMRDSPSLKKFRLLLRDLPSAHVKDVPHVTIRGHMLPHQSGMGKSVFLRPANQEEAGGDEGGATIMCSVEDLALAHYRQMGYDQGLHGEGSTFSTLFGLLMWDVIFMDGVPDAFRYPYQTGPLDLHTDCFYGNRQEAVGARVQLVREASVETLQELLAHAWHQQHGRVCVLVNWDRFTSLQQAQSLVRCMGGPFLAEVMLRMARDYRHCRGGLPDLVVWNTHTHSYKLVEVKGPNDRLSQKQQIWLDELNCWGADVEVCHVTAIGGR</sequence>
<evidence type="ECO:0000256" key="9">
    <source>
        <dbReference type="ARBA" id="ARBA00022801"/>
    </source>
</evidence>
<dbReference type="PANTHER" id="PTHR15749">
    <property type="entry name" value="FANCONI-ASSOCIATED NUCLEASE 1"/>
    <property type="match status" value="1"/>
</dbReference>
<keyword evidence="13" id="KW-0175">Coiled coil</keyword>
<evidence type="ECO:0000256" key="15">
    <source>
        <dbReference type="ARBA" id="ARBA00023211"/>
    </source>
</evidence>
<keyword evidence="7 17" id="KW-0227">DNA damage</keyword>
<dbReference type="InterPro" id="IPR006642">
    <property type="entry name" value="Rad18_UBZ4"/>
</dbReference>
<proteinExistence type="inferred from homology"/>
<dbReference type="SMART" id="SM00734">
    <property type="entry name" value="ZnF_Rad18"/>
    <property type="match status" value="1"/>
</dbReference>
<comment type="similarity">
    <text evidence="3 17">Belongs to the FAN1 family.</text>
</comment>
<dbReference type="GO" id="GO:0004528">
    <property type="term" value="F:phosphodiesterase I activity"/>
    <property type="evidence" value="ECO:0007669"/>
    <property type="project" value="UniProtKB-EC"/>
</dbReference>
<evidence type="ECO:0000256" key="3">
    <source>
        <dbReference type="ARBA" id="ARBA00005533"/>
    </source>
</evidence>
<evidence type="ECO:0000256" key="7">
    <source>
        <dbReference type="ARBA" id="ARBA00022763"/>
    </source>
</evidence>
<feature type="domain" description="VRR-NUC" evidence="20">
    <location>
        <begin position="995"/>
        <end position="1110"/>
    </location>
</feature>
<evidence type="ECO:0000256" key="13">
    <source>
        <dbReference type="ARBA" id="ARBA00023054"/>
    </source>
</evidence>
<keyword evidence="14 17" id="KW-0234">DNA repair</keyword>
<evidence type="ECO:0000256" key="17">
    <source>
        <dbReference type="RuleBase" id="RU365033"/>
    </source>
</evidence>
<keyword evidence="22" id="KW-1185">Reference proteome</keyword>
<organism evidence="21 22">
    <name type="scientific">Coilia grayii</name>
    <name type="common">Gray's grenadier anchovy</name>
    <dbReference type="NCBI Taxonomy" id="363190"/>
    <lineage>
        <taxon>Eukaryota</taxon>
        <taxon>Metazoa</taxon>
        <taxon>Chordata</taxon>
        <taxon>Craniata</taxon>
        <taxon>Vertebrata</taxon>
        <taxon>Euteleostomi</taxon>
        <taxon>Actinopterygii</taxon>
        <taxon>Neopterygii</taxon>
        <taxon>Teleostei</taxon>
        <taxon>Clupei</taxon>
        <taxon>Clupeiformes</taxon>
        <taxon>Clupeoidei</taxon>
        <taxon>Engraulidae</taxon>
        <taxon>Coilinae</taxon>
        <taxon>Coilia</taxon>
    </lineage>
</organism>
<comment type="catalytic activity">
    <reaction evidence="1 17">
        <text>Hydrolytically removes 5'-nucleotides successively from the 3'-hydroxy termini of 3'-hydroxy-terminated oligonucleotides.</text>
        <dbReference type="EC" id="3.1.4.1"/>
    </reaction>
</comment>
<feature type="compositionally biased region" description="Polar residues" evidence="18">
    <location>
        <begin position="210"/>
        <end position="223"/>
    </location>
</feature>
<keyword evidence="12 17" id="KW-0460">Magnesium</keyword>
<dbReference type="InterPro" id="IPR014883">
    <property type="entry name" value="VRR_NUC"/>
</dbReference>
<keyword evidence="8" id="KW-0863">Zinc-finger</keyword>
<evidence type="ECO:0000256" key="8">
    <source>
        <dbReference type="ARBA" id="ARBA00022771"/>
    </source>
</evidence>
<evidence type="ECO:0000259" key="20">
    <source>
        <dbReference type="SMART" id="SM00990"/>
    </source>
</evidence>
<dbReference type="PANTHER" id="PTHR15749:SF4">
    <property type="entry name" value="FANCONI-ASSOCIATED NUCLEASE 1"/>
    <property type="match status" value="1"/>
</dbReference>
<feature type="compositionally biased region" description="Low complexity" evidence="18">
    <location>
        <begin position="252"/>
        <end position="268"/>
    </location>
</feature>
<evidence type="ECO:0000256" key="1">
    <source>
        <dbReference type="ARBA" id="ARBA00000983"/>
    </source>
</evidence>
<keyword evidence="6" id="KW-0255">Endonuclease</keyword>
<feature type="compositionally biased region" description="Polar residues" evidence="18">
    <location>
        <begin position="87"/>
        <end position="101"/>
    </location>
</feature>
<feature type="region of interest" description="Disordered" evidence="18">
    <location>
        <begin position="1"/>
        <end position="49"/>
    </location>
</feature>
<dbReference type="InterPro" id="IPR049126">
    <property type="entry name" value="FAN1-like_TPR"/>
</dbReference>
<dbReference type="EMBL" id="JBHFQA010000009">
    <property type="protein sequence ID" value="KAL2093370.1"/>
    <property type="molecule type" value="Genomic_DNA"/>
</dbReference>
<evidence type="ECO:0000256" key="5">
    <source>
        <dbReference type="ARBA" id="ARBA00022723"/>
    </source>
</evidence>
<comment type="caution">
    <text evidence="21">The sequence shown here is derived from an EMBL/GenBank/DDBJ whole genome shotgun (WGS) entry which is preliminary data.</text>
</comment>
<evidence type="ECO:0000256" key="11">
    <source>
        <dbReference type="ARBA" id="ARBA00022839"/>
    </source>
</evidence>
<evidence type="ECO:0000256" key="10">
    <source>
        <dbReference type="ARBA" id="ARBA00022833"/>
    </source>
</evidence>
<evidence type="ECO:0000313" key="21">
    <source>
        <dbReference type="EMBL" id="KAL2093370.1"/>
    </source>
</evidence>
<evidence type="ECO:0000256" key="2">
    <source>
        <dbReference type="ARBA" id="ARBA00004123"/>
    </source>
</evidence>
<dbReference type="InterPro" id="IPR049125">
    <property type="entry name" value="FAN1-like_WH"/>
</dbReference>
<dbReference type="Pfam" id="PF21315">
    <property type="entry name" value="FAN1_HTH"/>
    <property type="match status" value="1"/>
</dbReference>
<evidence type="ECO:0000256" key="14">
    <source>
        <dbReference type="ARBA" id="ARBA00023204"/>
    </source>
</evidence>
<dbReference type="GO" id="GO:0008270">
    <property type="term" value="F:zinc ion binding"/>
    <property type="evidence" value="ECO:0007669"/>
    <property type="project" value="UniProtKB-KW"/>
</dbReference>
<comment type="subcellular location">
    <subcellularLocation>
        <location evidence="2 17">Nucleus</location>
    </subcellularLocation>
</comment>
<evidence type="ECO:0000256" key="4">
    <source>
        <dbReference type="ARBA" id="ARBA00022722"/>
    </source>
</evidence>
<evidence type="ECO:0000256" key="16">
    <source>
        <dbReference type="ARBA" id="ARBA00023242"/>
    </source>
</evidence>
<evidence type="ECO:0000259" key="19">
    <source>
        <dbReference type="SMART" id="SM00734"/>
    </source>
</evidence>
<dbReference type="FunFam" id="3.40.1350.10:FF:000004">
    <property type="entry name" value="Fanconi-associated nuclease"/>
    <property type="match status" value="1"/>
</dbReference>
<feature type="compositionally biased region" description="Polar residues" evidence="18">
    <location>
        <begin position="175"/>
        <end position="187"/>
    </location>
</feature>
<keyword evidence="10" id="KW-0862">Zinc</keyword>
<dbReference type="GO" id="GO:0004519">
    <property type="term" value="F:endonuclease activity"/>
    <property type="evidence" value="ECO:0007669"/>
    <property type="project" value="UniProtKB-KW"/>
</dbReference>
<dbReference type="Pfam" id="PF21170">
    <property type="entry name" value="FAN1_TPR"/>
    <property type="match status" value="1"/>
</dbReference>
<feature type="region of interest" description="Disordered" evidence="18">
    <location>
        <begin position="391"/>
        <end position="463"/>
    </location>
</feature>
<feature type="compositionally biased region" description="Basic and acidic residues" evidence="18">
    <location>
        <begin position="395"/>
        <end position="407"/>
    </location>
</feature>
<feature type="compositionally biased region" description="Polar residues" evidence="18">
    <location>
        <begin position="358"/>
        <end position="377"/>
    </location>
</feature>
<dbReference type="Gene3D" id="3.40.1350.10">
    <property type="match status" value="1"/>
</dbReference>
<dbReference type="GO" id="GO:0005634">
    <property type="term" value="C:nucleus"/>
    <property type="evidence" value="ECO:0007669"/>
    <property type="project" value="UniProtKB-SubCell"/>
</dbReference>
<evidence type="ECO:0000256" key="12">
    <source>
        <dbReference type="ARBA" id="ARBA00022842"/>
    </source>
</evidence>
<comment type="cofactor">
    <cofactor evidence="17">
        <name>Mg(2+)</name>
        <dbReference type="ChEBI" id="CHEBI:18420"/>
    </cofactor>
    <cofactor evidence="17">
        <name>Mn(2+)</name>
        <dbReference type="ChEBI" id="CHEBI:29035"/>
    </cofactor>
</comment>
<dbReference type="InterPro" id="IPR011856">
    <property type="entry name" value="tRNA_endonuc-like_dom_sf"/>
</dbReference>
<dbReference type="InterPro" id="IPR049138">
    <property type="entry name" value="Fan1_SAP_met"/>
</dbReference>
<gene>
    <name evidence="21" type="ORF">ACEWY4_010682</name>
</gene>
<dbReference type="AlphaFoldDB" id="A0ABD1K2K3"/>
<comment type="function">
    <text evidence="17">Nuclease required for the repair of DNA interstrand cross-links (ICL). Acts as a 5'-3' exonuclease that anchors at a cut end of DNA and cleaves DNA successively at every third nucleotide, allowing to excise an ICL from one strand through flanking incisions.</text>
</comment>
<accession>A0ABD1K2K3</accession>
<keyword evidence="4 17" id="KW-0540">Nuclease</keyword>
<evidence type="ECO:0000256" key="18">
    <source>
        <dbReference type="SAM" id="MobiDB-lite"/>
    </source>
</evidence>
<keyword evidence="9 17" id="KW-0378">Hydrolase</keyword>
<dbReference type="Proteomes" id="UP001591681">
    <property type="component" value="Unassembled WGS sequence"/>
</dbReference>
<feature type="compositionally biased region" description="Basic and acidic residues" evidence="18">
    <location>
        <begin position="150"/>
        <end position="159"/>
    </location>
</feature>
<keyword evidence="15 17" id="KW-0464">Manganese</keyword>
<dbReference type="EC" id="3.1.4.1" evidence="17"/>
<keyword evidence="5 17" id="KW-0479">Metal-binding</keyword>